<dbReference type="GO" id="GO:1902387">
    <property type="term" value="F:ceramide 1-phosphate binding"/>
    <property type="evidence" value="ECO:0007669"/>
    <property type="project" value="TreeGrafter"/>
</dbReference>
<comment type="caution">
    <text evidence="2">The sequence shown here is derived from an EMBL/GenBank/DDBJ whole genome shotgun (WGS) entry which is preliminary data.</text>
</comment>
<keyword evidence="3" id="KW-1185">Reference proteome</keyword>
<name>A0AAD9N4D1_9ANNE</name>
<dbReference type="GO" id="GO:0005829">
    <property type="term" value="C:cytosol"/>
    <property type="evidence" value="ECO:0007669"/>
    <property type="project" value="TreeGrafter"/>
</dbReference>
<dbReference type="GO" id="GO:1902388">
    <property type="term" value="F:ceramide 1-phosphate transfer activity"/>
    <property type="evidence" value="ECO:0007669"/>
    <property type="project" value="TreeGrafter"/>
</dbReference>
<accession>A0AAD9N4D1</accession>
<dbReference type="Pfam" id="PF08718">
    <property type="entry name" value="GLTP"/>
    <property type="match status" value="1"/>
</dbReference>
<sequence>MFLFDNKAVMESSKSSNTKFSLTRLNVFLSRCRRESGAIDMKLYLEAFTEFNKFFPLLGALFGFVVSDVKAKISILEHYLTKGDESSQYYDTVQSMIQYEVSNNITVVKGKPPSASRTLLRLHRALEFIIQFLVSVTNVSDSDPLGPVANKVYHDTLGQHHIWVIRKAVSFGVSRLPTRIQLLEQMDENGEAVDKTLQLLNQAVLDAQPIYDTVQELYADNDLLHLP</sequence>
<reference evidence="2" key="1">
    <citation type="journal article" date="2023" name="Mol. Biol. Evol.">
        <title>Third-Generation Sequencing Reveals the Adaptive Role of the Epigenome in Three Deep-Sea Polychaetes.</title>
        <authorList>
            <person name="Perez M."/>
            <person name="Aroh O."/>
            <person name="Sun Y."/>
            <person name="Lan Y."/>
            <person name="Juniper S.K."/>
            <person name="Young C.R."/>
            <person name="Angers B."/>
            <person name="Qian P.Y."/>
        </authorList>
    </citation>
    <scope>NUCLEOTIDE SEQUENCE</scope>
    <source>
        <strain evidence="2">P08H-3</strain>
    </source>
</reference>
<proteinExistence type="predicted"/>
<dbReference type="SUPFAM" id="SSF110004">
    <property type="entry name" value="Glycolipid transfer protein, GLTP"/>
    <property type="match status" value="1"/>
</dbReference>
<dbReference type="PANTHER" id="PTHR10219">
    <property type="entry name" value="GLYCOLIPID TRANSFER PROTEIN-RELATED"/>
    <property type="match status" value="1"/>
</dbReference>
<dbReference type="InterPro" id="IPR014830">
    <property type="entry name" value="Glycolipid_transfer_prot_dom"/>
</dbReference>
<dbReference type="AlphaFoldDB" id="A0AAD9N4D1"/>
<dbReference type="PANTHER" id="PTHR10219:SF43">
    <property type="entry name" value="GLYCOLIPID TRANSFER PROTEIN DOMAIN-CONTAINING PROTEIN"/>
    <property type="match status" value="1"/>
</dbReference>
<evidence type="ECO:0000313" key="2">
    <source>
        <dbReference type="EMBL" id="KAK2156682.1"/>
    </source>
</evidence>
<dbReference type="Proteomes" id="UP001208570">
    <property type="component" value="Unassembled WGS sequence"/>
</dbReference>
<evidence type="ECO:0000259" key="1">
    <source>
        <dbReference type="Pfam" id="PF08718"/>
    </source>
</evidence>
<dbReference type="Gene3D" id="1.10.3520.10">
    <property type="entry name" value="Glycolipid transfer protein"/>
    <property type="match status" value="1"/>
</dbReference>
<evidence type="ECO:0000313" key="3">
    <source>
        <dbReference type="Proteomes" id="UP001208570"/>
    </source>
</evidence>
<dbReference type="EMBL" id="JAODUP010000207">
    <property type="protein sequence ID" value="KAK2156682.1"/>
    <property type="molecule type" value="Genomic_DNA"/>
</dbReference>
<feature type="domain" description="Glycolipid transfer protein" evidence="1">
    <location>
        <begin position="39"/>
        <end position="187"/>
    </location>
</feature>
<protein>
    <recommendedName>
        <fullName evidence="1">Glycolipid transfer protein domain-containing protein</fullName>
    </recommendedName>
</protein>
<dbReference type="GO" id="GO:0016020">
    <property type="term" value="C:membrane"/>
    <property type="evidence" value="ECO:0007669"/>
    <property type="project" value="TreeGrafter"/>
</dbReference>
<gene>
    <name evidence="2" type="ORF">LSH36_207g02014</name>
</gene>
<dbReference type="InterPro" id="IPR036497">
    <property type="entry name" value="GLTP_sf"/>
</dbReference>
<organism evidence="2 3">
    <name type="scientific">Paralvinella palmiformis</name>
    <dbReference type="NCBI Taxonomy" id="53620"/>
    <lineage>
        <taxon>Eukaryota</taxon>
        <taxon>Metazoa</taxon>
        <taxon>Spiralia</taxon>
        <taxon>Lophotrochozoa</taxon>
        <taxon>Annelida</taxon>
        <taxon>Polychaeta</taxon>
        <taxon>Sedentaria</taxon>
        <taxon>Canalipalpata</taxon>
        <taxon>Terebellida</taxon>
        <taxon>Terebelliformia</taxon>
        <taxon>Alvinellidae</taxon>
        <taxon>Paralvinella</taxon>
    </lineage>
</organism>